<dbReference type="SUPFAM" id="SSF47459">
    <property type="entry name" value="HLH, helix-loop-helix DNA-binding domain"/>
    <property type="match status" value="1"/>
</dbReference>
<dbReference type="Gene3D" id="4.10.280.10">
    <property type="entry name" value="Helix-loop-helix DNA-binding domain"/>
    <property type="match status" value="1"/>
</dbReference>
<dbReference type="PANTHER" id="PTHR47336">
    <property type="entry name" value="TRANSCRIPTION FACTOR HMS1-RELATED"/>
    <property type="match status" value="1"/>
</dbReference>
<feature type="region of interest" description="Disordered" evidence="2">
    <location>
        <begin position="388"/>
        <end position="544"/>
    </location>
</feature>
<proteinExistence type="predicted"/>
<dbReference type="SMART" id="SM00353">
    <property type="entry name" value="HLH"/>
    <property type="match status" value="1"/>
</dbReference>
<evidence type="ECO:0000256" key="2">
    <source>
        <dbReference type="SAM" id="MobiDB-lite"/>
    </source>
</evidence>
<feature type="compositionally biased region" description="Low complexity" evidence="2">
    <location>
        <begin position="465"/>
        <end position="518"/>
    </location>
</feature>
<dbReference type="InterPro" id="IPR011598">
    <property type="entry name" value="bHLH_dom"/>
</dbReference>
<comment type="caution">
    <text evidence="4">The sequence shown here is derived from an EMBL/GenBank/DDBJ whole genome shotgun (WGS) entry which is preliminary data.</text>
</comment>
<keyword evidence="1" id="KW-0175">Coiled coil</keyword>
<dbReference type="InterPro" id="IPR036638">
    <property type="entry name" value="HLH_DNA-bd_sf"/>
</dbReference>
<keyword evidence="5" id="KW-1185">Reference proteome</keyword>
<feature type="compositionally biased region" description="Basic and acidic residues" evidence="2">
    <location>
        <begin position="526"/>
        <end position="544"/>
    </location>
</feature>
<accession>A0ABR4MQI7</accession>
<dbReference type="InterPro" id="IPR052099">
    <property type="entry name" value="Regulatory_TF_Diverse"/>
</dbReference>
<feature type="region of interest" description="Disordered" evidence="2">
    <location>
        <begin position="83"/>
        <end position="148"/>
    </location>
</feature>
<feature type="compositionally biased region" description="Low complexity" evidence="2">
    <location>
        <begin position="395"/>
        <end position="409"/>
    </location>
</feature>
<dbReference type="RefSeq" id="XP_070861726.1">
    <property type="nucleotide sequence ID" value="XM_071006558.1"/>
</dbReference>
<evidence type="ECO:0000313" key="5">
    <source>
        <dbReference type="Proteomes" id="UP001610728"/>
    </source>
</evidence>
<dbReference type="Pfam" id="PF00010">
    <property type="entry name" value="HLH"/>
    <property type="match status" value="1"/>
</dbReference>
<dbReference type="PANTHER" id="PTHR47336:SF2">
    <property type="entry name" value="TRANSCRIPTION FACTOR HMS1-RELATED"/>
    <property type="match status" value="1"/>
</dbReference>
<feature type="compositionally biased region" description="Polar residues" evidence="2">
    <location>
        <begin position="83"/>
        <end position="96"/>
    </location>
</feature>
<name>A0ABR4MQI7_9PEZI</name>
<protein>
    <submittedName>
        <fullName evidence="4">Transcription factor sre2</fullName>
    </submittedName>
</protein>
<feature type="compositionally biased region" description="Basic residues" evidence="2">
    <location>
        <begin position="126"/>
        <end position="141"/>
    </location>
</feature>
<feature type="domain" description="BHLH" evidence="3">
    <location>
        <begin position="534"/>
        <end position="598"/>
    </location>
</feature>
<feature type="compositionally biased region" description="Low complexity" evidence="2">
    <location>
        <begin position="443"/>
        <end position="458"/>
    </location>
</feature>
<sequence length="647" mass="71092">MDFNSFFAVNENGESSSTAAARQAQEAALWQAAAGFGGDSQQQQALFNHLAQHQSQASQLQQQQQQQPGLDAVDAAANLQISFGSTPFASGPQSTLAERPSQSQAQAQAQQPNPPQQQHHQQMPPPRRRDHHGHDRKRPKTNPKDPALDSVDYWIHYDDDDDVNKLDESFEINFSRRNLPTQFQPRPIPPFNPLTTTTPGLGAGLYTNPINTIIKPDDFIIDEAALDSKNNPLSEEDDILDSMNLSEQLSKIDSLPPNPTQLPPRENLYSTPLSWEKPLLGNTAMRMELSPLDAGINPPQPPVPTNMDFANPILNEAEQRRLLAIALNSNRNVPYNAFPFGNYSPSLFAGGMGATMLNPETASLFEQAFNTSNSSGLGQSQNINIHTDMQRDQQQKQQKQQLRQQPPQQTGALQYQQRPQESQKRSQQQQQPTKLQIPPEPSPQTQAQTDTTPQQPTPKTESKGSPTAASASMANAPYATPTTSATATTSTATTTKTAASTTAGPATAPGSASTSAAPGPIPPEALAEHPAKTTDRTAHNDIERKYRTNLKDKIAELRDAIPALRGLVDEEEEDGTPRPQKVSKGTVLTKATDYIHTLERRNKAIMKEHQDLSRRLQAFEQLLNATARQPFLMPNYSRALFDPRGFC</sequence>
<dbReference type="GeneID" id="98116721"/>
<dbReference type="EMBL" id="JABSNW010000002">
    <property type="protein sequence ID" value="KAL2890546.1"/>
    <property type="molecule type" value="Genomic_DNA"/>
</dbReference>
<organism evidence="4 5">
    <name type="scientific">Ceratocystis lukuohia</name>
    <dbReference type="NCBI Taxonomy" id="2019550"/>
    <lineage>
        <taxon>Eukaryota</taxon>
        <taxon>Fungi</taxon>
        <taxon>Dikarya</taxon>
        <taxon>Ascomycota</taxon>
        <taxon>Pezizomycotina</taxon>
        <taxon>Sordariomycetes</taxon>
        <taxon>Hypocreomycetidae</taxon>
        <taxon>Microascales</taxon>
        <taxon>Ceratocystidaceae</taxon>
        <taxon>Ceratocystis</taxon>
    </lineage>
</organism>
<feature type="compositionally biased region" description="Low complexity" evidence="2">
    <location>
        <begin position="416"/>
        <end position="436"/>
    </location>
</feature>
<evidence type="ECO:0000313" key="4">
    <source>
        <dbReference type="EMBL" id="KAL2890546.1"/>
    </source>
</evidence>
<evidence type="ECO:0000256" key="1">
    <source>
        <dbReference type="SAM" id="Coils"/>
    </source>
</evidence>
<dbReference type="PROSITE" id="PS50888">
    <property type="entry name" value="BHLH"/>
    <property type="match status" value="1"/>
</dbReference>
<feature type="compositionally biased region" description="Low complexity" evidence="2">
    <location>
        <begin position="100"/>
        <end position="122"/>
    </location>
</feature>
<evidence type="ECO:0000259" key="3">
    <source>
        <dbReference type="PROSITE" id="PS50888"/>
    </source>
</evidence>
<dbReference type="Proteomes" id="UP001610728">
    <property type="component" value="Unassembled WGS sequence"/>
</dbReference>
<reference evidence="4 5" key="1">
    <citation type="submission" date="2020-05" db="EMBL/GenBank/DDBJ databases">
        <title>Ceratocystis lukuohia genome.</title>
        <authorList>
            <person name="Harrington T.C."/>
            <person name="Kim K."/>
            <person name="Mayers C.G."/>
        </authorList>
    </citation>
    <scope>NUCLEOTIDE SEQUENCE [LARGE SCALE GENOMIC DNA]</scope>
    <source>
        <strain evidence="4 5">C4212</strain>
    </source>
</reference>
<feature type="region of interest" description="Disordered" evidence="2">
    <location>
        <begin position="250"/>
        <end position="269"/>
    </location>
</feature>
<feature type="coiled-coil region" evidence="1">
    <location>
        <begin position="554"/>
        <end position="629"/>
    </location>
</feature>
<gene>
    <name evidence="4" type="ORF">HOO65_021088</name>
</gene>